<dbReference type="PANTHER" id="PTHR38612:SF2">
    <property type="entry name" value="PROTEIN DCT-5"/>
    <property type="match status" value="1"/>
</dbReference>
<dbReference type="WBParaSite" id="OFLC_0000689801-mRNA-1">
    <property type="protein sequence ID" value="OFLC_0000689801-mRNA-1"/>
    <property type="gene ID" value="OFLC_0000689801"/>
</dbReference>
<proteinExistence type="predicted"/>
<dbReference type="PANTHER" id="PTHR38612">
    <property type="entry name" value="PROTEIN DCT-5-RELATED"/>
    <property type="match status" value="1"/>
</dbReference>
<name>A0A183HHD7_9BILA</name>
<reference evidence="3" key="1">
    <citation type="submission" date="2016-06" db="UniProtKB">
        <authorList>
            <consortium name="WormBaseParasite"/>
        </authorList>
    </citation>
    <scope>IDENTIFICATION</scope>
</reference>
<gene>
    <name evidence="1" type="ORF">OFLC_LOCUS6899</name>
</gene>
<evidence type="ECO:0000313" key="3">
    <source>
        <dbReference type="WBParaSite" id="OFLC_0000689801-mRNA-1"/>
    </source>
</evidence>
<dbReference type="Pfam" id="PF17266">
    <property type="entry name" value="DUF5332"/>
    <property type="match status" value="1"/>
</dbReference>
<organism evidence="3">
    <name type="scientific">Onchocerca flexuosa</name>
    <dbReference type="NCBI Taxonomy" id="387005"/>
    <lineage>
        <taxon>Eukaryota</taxon>
        <taxon>Metazoa</taxon>
        <taxon>Ecdysozoa</taxon>
        <taxon>Nematoda</taxon>
        <taxon>Chromadorea</taxon>
        <taxon>Rhabditida</taxon>
        <taxon>Spirurina</taxon>
        <taxon>Spiruromorpha</taxon>
        <taxon>Filarioidea</taxon>
        <taxon>Onchocercidae</taxon>
        <taxon>Onchocerca</taxon>
    </lineage>
</organism>
<sequence>MEVDRADNVGTRQCILQFANIAFPYISMVSAKTNNSIHSSSALEMFTSMIDQFNFVCIATKCREPCNACEQCKYALEQFSKILLGVKTGNFLHVITDIQLINN</sequence>
<dbReference type="Proteomes" id="UP000267606">
    <property type="component" value="Unassembled WGS sequence"/>
</dbReference>
<keyword evidence="2" id="KW-1185">Reference proteome</keyword>
<evidence type="ECO:0000313" key="2">
    <source>
        <dbReference type="Proteomes" id="UP000267606"/>
    </source>
</evidence>
<dbReference type="AlphaFoldDB" id="A0A183HHD7"/>
<reference evidence="1 2" key="2">
    <citation type="submission" date="2018-11" db="EMBL/GenBank/DDBJ databases">
        <authorList>
            <consortium name="Pathogen Informatics"/>
        </authorList>
    </citation>
    <scope>NUCLEOTIDE SEQUENCE [LARGE SCALE GENOMIC DNA]</scope>
</reference>
<dbReference type="EMBL" id="UZAJ01006856">
    <property type="protein sequence ID" value="VDO48340.1"/>
    <property type="molecule type" value="Genomic_DNA"/>
</dbReference>
<protein>
    <submittedName>
        <fullName evidence="3">Zinc finger BED domain-containing protein 5</fullName>
    </submittedName>
</protein>
<accession>A0A183HHD7</accession>
<dbReference type="InterPro" id="IPR035161">
    <property type="entry name" value="DUF5332"/>
</dbReference>
<evidence type="ECO:0000313" key="1">
    <source>
        <dbReference type="EMBL" id="VDO48340.1"/>
    </source>
</evidence>